<feature type="transmembrane region" description="Helical" evidence="2">
    <location>
        <begin position="27"/>
        <end position="47"/>
    </location>
</feature>
<protein>
    <recommendedName>
        <fullName evidence="5">Cytochrome P450</fullName>
    </recommendedName>
</protein>
<dbReference type="Gene3D" id="1.10.630.10">
    <property type="entry name" value="Cytochrome P450"/>
    <property type="match status" value="1"/>
</dbReference>
<dbReference type="OrthoDB" id="3366823at2759"/>
<keyword evidence="2" id="KW-0812">Transmembrane</keyword>
<reference evidence="3" key="1">
    <citation type="journal article" date="2020" name="Stud. Mycol.">
        <title>101 Dothideomycetes genomes: a test case for predicting lifestyles and emergence of pathogens.</title>
        <authorList>
            <person name="Haridas S."/>
            <person name="Albert R."/>
            <person name="Binder M."/>
            <person name="Bloem J."/>
            <person name="Labutti K."/>
            <person name="Salamov A."/>
            <person name="Andreopoulos B."/>
            <person name="Baker S."/>
            <person name="Barry K."/>
            <person name="Bills G."/>
            <person name="Bluhm B."/>
            <person name="Cannon C."/>
            <person name="Castanera R."/>
            <person name="Culley D."/>
            <person name="Daum C."/>
            <person name="Ezra D."/>
            <person name="Gonzalez J."/>
            <person name="Henrissat B."/>
            <person name="Kuo A."/>
            <person name="Liang C."/>
            <person name="Lipzen A."/>
            <person name="Lutzoni F."/>
            <person name="Magnuson J."/>
            <person name="Mondo S."/>
            <person name="Nolan M."/>
            <person name="Ohm R."/>
            <person name="Pangilinan J."/>
            <person name="Park H.-J."/>
            <person name="Ramirez L."/>
            <person name="Alfaro M."/>
            <person name="Sun H."/>
            <person name="Tritt A."/>
            <person name="Yoshinaga Y."/>
            <person name="Zwiers L.-H."/>
            <person name="Turgeon B."/>
            <person name="Goodwin S."/>
            <person name="Spatafora J."/>
            <person name="Crous P."/>
            <person name="Grigoriev I."/>
        </authorList>
    </citation>
    <scope>NUCLEOTIDE SEQUENCE</scope>
    <source>
        <strain evidence="3">CBS 121739</strain>
    </source>
</reference>
<sequence length="623" mass="68479">MTTSSAALFLSIHASNALIGTLFFPLISAAFLSPFVLVALTYGPLHLDVSYYITALKTVALQVIVASLASIIATRALSSYLFSTTKNNSGKIRTVPTRPYWIPALQHIVPAVFGGSAWWKMIRDKCSQPILALSFGGAKHNFVVSPHLAQEVEKAGPSALDSTLVRRTLLTNAFGLTSHYEDIDHLQFEFNVQLRTSDFFEHFIKKLEQDLPNLVSFMPTVIDQMPWERTAGVDVEEEDGSNGTAKTSLSSIVREFLGYAITSALLGSSFVNNYSNLAKDLETLNSSIFSLGAGLPRWFPTPGIVTAYAVRRRLLTHLTAFHNALDLSLMGESVIQTYGDLSDVSSLFLDLAKNAKQRGMCPEDRAKTTLALLWRLNSCIIPQSFWLLFHLLNDANCAFDAESSMMLQLRTEIKPHVRAVQPAMTLGISEPPYLELSSSTLLADSRVAQACLLETLRVNYSSWRMSILKEDIDVSEVTVASSEQSAETVVWRLRKGEWVHLAGALYYSSPQYFLNPGAWQPGQHHVQEPKTEDDEPQSTVQGVKISPVRWSAMGGPSWGHGSDGKALAEISVAFVAGVIALWDAELMDKSAADVKPSMSPGAWSAPGVDFRVRLRRRVLPTAP</sequence>
<dbReference type="RefSeq" id="XP_033598644.1">
    <property type="nucleotide sequence ID" value="XM_033747294.1"/>
</dbReference>
<keyword evidence="2" id="KW-1133">Transmembrane helix</keyword>
<feature type="transmembrane region" description="Helical" evidence="2">
    <location>
        <begin position="59"/>
        <end position="80"/>
    </location>
</feature>
<dbReference type="EMBL" id="ML996576">
    <property type="protein sequence ID" value="KAF2756193.1"/>
    <property type="molecule type" value="Genomic_DNA"/>
</dbReference>
<accession>A0A6A6W0X3</accession>
<dbReference type="GO" id="GO:0016705">
    <property type="term" value="F:oxidoreductase activity, acting on paired donors, with incorporation or reduction of molecular oxygen"/>
    <property type="evidence" value="ECO:0007669"/>
    <property type="project" value="InterPro"/>
</dbReference>
<dbReference type="GO" id="GO:0005506">
    <property type="term" value="F:iron ion binding"/>
    <property type="evidence" value="ECO:0007669"/>
    <property type="project" value="InterPro"/>
</dbReference>
<gene>
    <name evidence="3" type="ORF">EJ05DRAFT_502657</name>
</gene>
<dbReference type="Proteomes" id="UP000799437">
    <property type="component" value="Unassembled WGS sequence"/>
</dbReference>
<evidence type="ECO:0000313" key="3">
    <source>
        <dbReference type="EMBL" id="KAF2756193.1"/>
    </source>
</evidence>
<proteinExistence type="predicted"/>
<feature type="region of interest" description="Disordered" evidence="1">
    <location>
        <begin position="519"/>
        <end position="540"/>
    </location>
</feature>
<feature type="transmembrane region" description="Helical" evidence="2">
    <location>
        <begin position="100"/>
        <end position="119"/>
    </location>
</feature>
<keyword evidence="4" id="KW-1185">Reference proteome</keyword>
<dbReference type="AlphaFoldDB" id="A0A6A6W0X3"/>
<evidence type="ECO:0000256" key="1">
    <source>
        <dbReference type="SAM" id="MobiDB-lite"/>
    </source>
</evidence>
<dbReference type="SUPFAM" id="SSF48264">
    <property type="entry name" value="Cytochrome P450"/>
    <property type="match status" value="1"/>
</dbReference>
<dbReference type="GO" id="GO:0004497">
    <property type="term" value="F:monooxygenase activity"/>
    <property type="evidence" value="ECO:0007669"/>
    <property type="project" value="InterPro"/>
</dbReference>
<dbReference type="PANTHER" id="PTHR24306">
    <property type="match status" value="1"/>
</dbReference>
<dbReference type="GeneID" id="54488348"/>
<dbReference type="PANTHER" id="PTHR24306:SF7">
    <property type="entry name" value="AHBB"/>
    <property type="match status" value="1"/>
</dbReference>
<dbReference type="InterPro" id="IPR036396">
    <property type="entry name" value="Cyt_P450_sf"/>
</dbReference>
<keyword evidence="2" id="KW-0472">Membrane</keyword>
<name>A0A6A6W0X3_9PEZI</name>
<evidence type="ECO:0000313" key="4">
    <source>
        <dbReference type="Proteomes" id="UP000799437"/>
    </source>
</evidence>
<organism evidence="3 4">
    <name type="scientific">Pseudovirgaria hyperparasitica</name>
    <dbReference type="NCBI Taxonomy" id="470096"/>
    <lineage>
        <taxon>Eukaryota</taxon>
        <taxon>Fungi</taxon>
        <taxon>Dikarya</taxon>
        <taxon>Ascomycota</taxon>
        <taxon>Pezizomycotina</taxon>
        <taxon>Dothideomycetes</taxon>
        <taxon>Dothideomycetes incertae sedis</taxon>
        <taxon>Acrospermales</taxon>
        <taxon>Acrospermaceae</taxon>
        <taxon>Pseudovirgaria</taxon>
    </lineage>
</organism>
<dbReference type="GO" id="GO:0020037">
    <property type="term" value="F:heme binding"/>
    <property type="evidence" value="ECO:0007669"/>
    <property type="project" value="InterPro"/>
</dbReference>
<evidence type="ECO:0000256" key="2">
    <source>
        <dbReference type="SAM" id="Phobius"/>
    </source>
</evidence>
<evidence type="ECO:0008006" key="5">
    <source>
        <dbReference type="Google" id="ProtNLM"/>
    </source>
</evidence>